<keyword evidence="2" id="KW-1185">Reference proteome</keyword>
<protein>
    <submittedName>
        <fullName evidence="1">Uncharacterized protein</fullName>
    </submittedName>
</protein>
<gene>
    <name evidence="1" type="ORF">HNQ64_001386</name>
</gene>
<dbReference type="RefSeq" id="WP_184206735.1">
    <property type="nucleotide sequence ID" value="NZ_JACHIF010000002.1"/>
</dbReference>
<dbReference type="Proteomes" id="UP000534294">
    <property type="component" value="Unassembled WGS sequence"/>
</dbReference>
<proteinExistence type="predicted"/>
<dbReference type="AlphaFoldDB" id="A0A7W8DP08"/>
<evidence type="ECO:0000313" key="2">
    <source>
        <dbReference type="Proteomes" id="UP000534294"/>
    </source>
</evidence>
<organism evidence="1 2">
    <name type="scientific">Prosthecobacter dejongeii</name>
    <dbReference type="NCBI Taxonomy" id="48465"/>
    <lineage>
        <taxon>Bacteria</taxon>
        <taxon>Pseudomonadati</taxon>
        <taxon>Verrucomicrobiota</taxon>
        <taxon>Verrucomicrobiia</taxon>
        <taxon>Verrucomicrobiales</taxon>
        <taxon>Verrucomicrobiaceae</taxon>
        <taxon>Prosthecobacter</taxon>
    </lineage>
</organism>
<evidence type="ECO:0000313" key="1">
    <source>
        <dbReference type="EMBL" id="MBB5037144.1"/>
    </source>
</evidence>
<name>A0A7W8DP08_9BACT</name>
<comment type="caution">
    <text evidence="1">The sequence shown here is derived from an EMBL/GenBank/DDBJ whole genome shotgun (WGS) entry which is preliminary data.</text>
</comment>
<reference evidence="1 2" key="1">
    <citation type="submission" date="2020-08" db="EMBL/GenBank/DDBJ databases">
        <title>Genomic Encyclopedia of Type Strains, Phase IV (KMG-IV): sequencing the most valuable type-strain genomes for metagenomic binning, comparative biology and taxonomic classification.</title>
        <authorList>
            <person name="Goeker M."/>
        </authorList>
    </citation>
    <scope>NUCLEOTIDE SEQUENCE [LARGE SCALE GENOMIC DNA]</scope>
    <source>
        <strain evidence="1 2">DSM 12251</strain>
    </source>
</reference>
<sequence>MIYPDEFEALVKRVAELNDLDHETADLVVGVVGDCLALDESGKVIANMPDGRTLLINWPEEPDED</sequence>
<dbReference type="EMBL" id="JACHIF010000002">
    <property type="protein sequence ID" value="MBB5037144.1"/>
    <property type="molecule type" value="Genomic_DNA"/>
</dbReference>
<accession>A0A7W8DP08</accession>